<dbReference type="GO" id="GO:0003868">
    <property type="term" value="F:4-hydroxyphenylpyruvate dioxygenase activity"/>
    <property type="evidence" value="ECO:0007669"/>
    <property type="project" value="UniProtKB-EC"/>
</dbReference>
<dbReference type="CDD" id="cd08342">
    <property type="entry name" value="HPPD_N_like"/>
    <property type="match status" value="1"/>
</dbReference>
<proteinExistence type="inferred from homology"/>
<keyword evidence="7" id="KW-0560">Oxidoreductase</keyword>
<dbReference type="InterPro" id="IPR004360">
    <property type="entry name" value="Glyas_Fos-R_dOase_dom"/>
</dbReference>
<feature type="binding site" evidence="5">
    <location>
        <position position="346"/>
    </location>
    <ligand>
        <name>Fe cation</name>
        <dbReference type="ChEBI" id="CHEBI:24875"/>
    </ligand>
</feature>
<dbReference type="Pfam" id="PF00903">
    <property type="entry name" value="Glyoxalase"/>
    <property type="match status" value="2"/>
</dbReference>
<reference evidence="7" key="1">
    <citation type="submission" date="2020-07" db="EMBL/GenBank/DDBJ databases">
        <title>Huge and variable diversity of episymbiotic CPR bacteria and DPANN archaea in groundwater ecosystems.</title>
        <authorList>
            <person name="He C.Y."/>
            <person name="Keren R."/>
            <person name="Whittaker M."/>
            <person name="Farag I.F."/>
            <person name="Doudna J."/>
            <person name="Cate J.H.D."/>
            <person name="Banfield J.F."/>
        </authorList>
    </citation>
    <scope>NUCLEOTIDE SEQUENCE</scope>
    <source>
        <strain evidence="7">NC_groundwater_1482_Ag_S-0.65um_47_24</strain>
    </source>
</reference>
<keyword evidence="7" id="KW-0223">Dioxygenase</keyword>
<evidence type="ECO:0000256" key="2">
    <source>
        <dbReference type="ARBA" id="ARBA00022723"/>
    </source>
</evidence>
<dbReference type="PIRSF" id="PIRSF009283">
    <property type="entry name" value="HPP_dOase"/>
    <property type="match status" value="1"/>
</dbReference>
<dbReference type="AlphaFoldDB" id="A0A933GMD3"/>
<dbReference type="Gene3D" id="3.10.180.10">
    <property type="entry name" value="2,3-Dihydroxybiphenyl 1,2-Dioxygenase, domain 1"/>
    <property type="match status" value="2"/>
</dbReference>
<evidence type="ECO:0000256" key="3">
    <source>
        <dbReference type="ARBA" id="ARBA00022737"/>
    </source>
</evidence>
<accession>A0A933GMD3</accession>
<organism evidence="7 8">
    <name type="scientific">Tectimicrobiota bacterium</name>
    <dbReference type="NCBI Taxonomy" id="2528274"/>
    <lineage>
        <taxon>Bacteria</taxon>
        <taxon>Pseudomonadati</taxon>
        <taxon>Nitrospinota/Tectimicrobiota group</taxon>
        <taxon>Candidatus Tectimicrobiota</taxon>
    </lineage>
</organism>
<gene>
    <name evidence="7" type="primary">hppD</name>
    <name evidence="7" type="ORF">HY730_02455</name>
</gene>
<protein>
    <submittedName>
        <fullName evidence="7">4-hydroxyphenylpyruvate dioxygenase</fullName>
        <ecNumber evidence="7">1.13.11.27</ecNumber>
    </submittedName>
</protein>
<dbReference type="InterPro" id="IPR041735">
    <property type="entry name" value="4OHPhenylPyrv_dOase_C"/>
</dbReference>
<evidence type="ECO:0000256" key="1">
    <source>
        <dbReference type="ARBA" id="ARBA00005877"/>
    </source>
</evidence>
<name>A0A933GMD3_UNCTE</name>
<keyword evidence="2 5" id="KW-0479">Metal-binding</keyword>
<dbReference type="EMBL" id="JACQWF010000116">
    <property type="protein sequence ID" value="MBI4595220.1"/>
    <property type="molecule type" value="Genomic_DNA"/>
</dbReference>
<dbReference type="NCBIfam" id="TIGR01263">
    <property type="entry name" value="4HPPD"/>
    <property type="match status" value="1"/>
</dbReference>
<dbReference type="PROSITE" id="PS51819">
    <property type="entry name" value="VOC"/>
    <property type="match status" value="2"/>
</dbReference>
<feature type="domain" description="VOC" evidence="6">
    <location>
        <begin position="181"/>
        <end position="335"/>
    </location>
</feature>
<dbReference type="GO" id="GO:0006572">
    <property type="term" value="P:L-tyrosine catabolic process"/>
    <property type="evidence" value="ECO:0007669"/>
    <property type="project" value="TreeGrafter"/>
</dbReference>
<feature type="binding site" evidence="5">
    <location>
        <position position="184"/>
    </location>
    <ligand>
        <name>Fe cation</name>
        <dbReference type="ChEBI" id="CHEBI:24875"/>
    </ligand>
</feature>
<keyword evidence="4 5" id="KW-0408">Iron</keyword>
<dbReference type="SUPFAM" id="SSF54593">
    <property type="entry name" value="Glyoxalase/Bleomycin resistance protein/Dihydroxybiphenyl dioxygenase"/>
    <property type="match status" value="1"/>
</dbReference>
<dbReference type="GO" id="GO:0046872">
    <property type="term" value="F:metal ion binding"/>
    <property type="evidence" value="ECO:0007669"/>
    <property type="project" value="UniProtKB-KW"/>
</dbReference>
<evidence type="ECO:0000259" key="6">
    <source>
        <dbReference type="PROSITE" id="PS51819"/>
    </source>
</evidence>
<comment type="cofactor">
    <cofactor evidence="5">
        <name>Fe cation</name>
        <dbReference type="ChEBI" id="CHEBI:24875"/>
    </cofactor>
    <text evidence="5">Binds 1 Fe cation per subunit.</text>
</comment>
<dbReference type="PANTHER" id="PTHR11959:SF1">
    <property type="entry name" value="4-HYDROXYPHENYLPYRUVATE DIOXYGENASE"/>
    <property type="match status" value="1"/>
</dbReference>
<evidence type="ECO:0000313" key="7">
    <source>
        <dbReference type="EMBL" id="MBI4595220.1"/>
    </source>
</evidence>
<evidence type="ECO:0000256" key="4">
    <source>
        <dbReference type="ARBA" id="ARBA00023004"/>
    </source>
</evidence>
<keyword evidence="3" id="KW-0677">Repeat</keyword>
<feature type="binding site" evidence="5">
    <location>
        <position position="267"/>
    </location>
    <ligand>
        <name>Fe cation</name>
        <dbReference type="ChEBI" id="CHEBI:24875"/>
    </ligand>
</feature>
<dbReference type="InterPro" id="IPR029068">
    <property type="entry name" value="Glyas_Bleomycin-R_OHBP_Dase"/>
</dbReference>
<dbReference type="InterPro" id="IPR037523">
    <property type="entry name" value="VOC_core"/>
</dbReference>
<comment type="caution">
    <text evidence="7">The sequence shown here is derived from an EMBL/GenBank/DDBJ whole genome shotgun (WGS) entry which is preliminary data.</text>
</comment>
<sequence>MSSRQIPKNDTPPIDQETDLFKIKAIDHVEFWVGNAKQSTFFWKVLGFKPVARSGLETANRRFASWVLEQGRIRFVLSTSYSPHDEMSVHNLIHGDGVKVIAMEVEDVEQAWRETTSRGAKGLQPPTEYKDEFGLLYTARIATYGQTVHEFVDRSNYKGAFKPGYAVLPEDRGAKQVGLKEIDHIVGNVELGKMNYWVNWYHEVMGFRQIVHYDDKVIHTEYSALMSKVMGNGDERIKFPINEPAQGKRKSQIEEYLDYYIGAGVQHIAMLTDDIVGTVRELRDRGIEFLRVPQAYYDLLPERVGILQERFEDINEQGILVDRDDEGYLLQIFTKPIQDRPTVFLEVIQRRGARGFGVGNFRALFESIEIEQAKRGNL</sequence>
<dbReference type="PANTHER" id="PTHR11959">
    <property type="entry name" value="4-HYDROXYPHENYLPYRUVATE DIOXYGENASE"/>
    <property type="match status" value="1"/>
</dbReference>
<dbReference type="Proteomes" id="UP000772181">
    <property type="component" value="Unassembled WGS sequence"/>
</dbReference>
<dbReference type="EC" id="1.13.11.27" evidence="7"/>
<comment type="similarity">
    <text evidence="1">Belongs to the 4HPPD family.</text>
</comment>
<dbReference type="CDD" id="cd07250">
    <property type="entry name" value="HPPD_C_like"/>
    <property type="match status" value="1"/>
</dbReference>
<dbReference type="InterPro" id="IPR041736">
    <property type="entry name" value="4OHPhenylPyrv_dOase_N"/>
</dbReference>
<evidence type="ECO:0000313" key="8">
    <source>
        <dbReference type="Proteomes" id="UP000772181"/>
    </source>
</evidence>
<evidence type="ECO:0000256" key="5">
    <source>
        <dbReference type="PIRSR" id="PIRSR009283-1"/>
    </source>
</evidence>
<dbReference type="FunFam" id="3.10.180.10:FF:000001">
    <property type="entry name" value="4-hydroxyphenylpyruvate dioxygenase"/>
    <property type="match status" value="1"/>
</dbReference>
<feature type="domain" description="VOC" evidence="6">
    <location>
        <begin position="25"/>
        <end position="154"/>
    </location>
</feature>
<dbReference type="InterPro" id="IPR005956">
    <property type="entry name" value="4OHPhenylPyrv_dOase"/>
</dbReference>